<gene>
    <name evidence="3" type="ORF">D3273_01725</name>
</gene>
<reference evidence="3 4" key="1">
    <citation type="submission" date="2018-12" db="EMBL/GenBank/DDBJ databases">
        <authorList>
            <person name="Grouzdev D.S."/>
            <person name="Krutkina M.S."/>
        </authorList>
    </citation>
    <scope>NUCLEOTIDE SEQUENCE [LARGE SCALE GENOMIC DNA]</scope>
    <source>
        <strain evidence="3 4">RmlP026</strain>
    </source>
</reference>
<evidence type="ECO:0000259" key="2">
    <source>
        <dbReference type="PROSITE" id="PS51708"/>
    </source>
</evidence>
<organism evidence="3 4">
    <name type="scientific">Lichenibacterium minor</name>
    <dbReference type="NCBI Taxonomy" id="2316528"/>
    <lineage>
        <taxon>Bacteria</taxon>
        <taxon>Pseudomonadati</taxon>
        <taxon>Pseudomonadota</taxon>
        <taxon>Alphaproteobacteria</taxon>
        <taxon>Hyphomicrobiales</taxon>
        <taxon>Lichenihabitantaceae</taxon>
        <taxon>Lichenibacterium</taxon>
    </lineage>
</organism>
<dbReference type="SMART" id="SM01118">
    <property type="entry name" value="CYTH"/>
    <property type="match status" value="1"/>
</dbReference>
<dbReference type="InterPro" id="IPR007899">
    <property type="entry name" value="CHAD_dom"/>
</dbReference>
<dbReference type="CDD" id="cd07756">
    <property type="entry name" value="CYTH-like_Pase_CHAD"/>
    <property type="match status" value="1"/>
</dbReference>
<evidence type="ECO:0000313" key="4">
    <source>
        <dbReference type="Proteomes" id="UP000290759"/>
    </source>
</evidence>
<dbReference type="PANTHER" id="PTHR39569">
    <property type="entry name" value="INORGANIC TRIPHOSPHATASE"/>
    <property type="match status" value="1"/>
</dbReference>
<dbReference type="SUPFAM" id="SSF55154">
    <property type="entry name" value="CYTH-like phosphatases"/>
    <property type="match status" value="1"/>
</dbReference>
<protein>
    <submittedName>
        <fullName evidence="3">CYTH and CHAD domain-containing protein</fullName>
    </submittedName>
</protein>
<feature type="domain" description="CHAD" evidence="2">
    <location>
        <begin position="213"/>
        <end position="497"/>
    </location>
</feature>
<accession>A0A4V1RVA7</accession>
<dbReference type="Gene3D" id="2.40.320.10">
    <property type="entry name" value="Hypothetical Protein Pfu-838710-001"/>
    <property type="match status" value="1"/>
</dbReference>
<dbReference type="AlphaFoldDB" id="A0A4V1RVA7"/>
<dbReference type="Proteomes" id="UP000290759">
    <property type="component" value="Unassembled WGS sequence"/>
</dbReference>
<dbReference type="OrthoDB" id="9777271at2"/>
<dbReference type="Pfam" id="PF01928">
    <property type="entry name" value="CYTH"/>
    <property type="match status" value="1"/>
</dbReference>
<dbReference type="PANTHER" id="PTHR39569:SF1">
    <property type="entry name" value="INORGANIC TRIPHOSPHATASE"/>
    <property type="match status" value="1"/>
</dbReference>
<reference evidence="3 4" key="2">
    <citation type="submission" date="2019-02" db="EMBL/GenBank/DDBJ databases">
        <title>'Lichenibacterium ramalinii' gen. nov. sp. nov., 'Lichenibacterium minor' gen. nov. sp. nov.</title>
        <authorList>
            <person name="Pankratov T."/>
        </authorList>
    </citation>
    <scope>NUCLEOTIDE SEQUENCE [LARGE SCALE GENOMIC DNA]</scope>
    <source>
        <strain evidence="3 4">RmlP026</strain>
    </source>
</reference>
<dbReference type="Gene3D" id="1.40.20.10">
    <property type="entry name" value="CHAD domain"/>
    <property type="match status" value="1"/>
</dbReference>
<dbReference type="GO" id="GO:0050355">
    <property type="term" value="F:inorganic triphosphate phosphatase activity"/>
    <property type="evidence" value="ECO:0007669"/>
    <property type="project" value="InterPro"/>
</dbReference>
<dbReference type="InterPro" id="IPR023577">
    <property type="entry name" value="CYTH_domain"/>
</dbReference>
<dbReference type="EMBL" id="QYBB01000001">
    <property type="protein sequence ID" value="RYC33994.1"/>
    <property type="molecule type" value="Genomic_DNA"/>
</dbReference>
<feature type="domain" description="CYTH" evidence="1">
    <location>
        <begin position="1"/>
        <end position="198"/>
    </location>
</feature>
<dbReference type="Pfam" id="PF05235">
    <property type="entry name" value="CHAD"/>
    <property type="match status" value="1"/>
</dbReference>
<dbReference type="SMART" id="SM00880">
    <property type="entry name" value="CHAD"/>
    <property type="match status" value="1"/>
</dbReference>
<evidence type="ECO:0000259" key="1">
    <source>
        <dbReference type="PROSITE" id="PS51707"/>
    </source>
</evidence>
<dbReference type="InterPro" id="IPR033469">
    <property type="entry name" value="CYTH-like_dom_sf"/>
</dbReference>
<sequence>METEIKLLLPPASRAAVEAHPLFAAATPRRVRNLSTYYDTPDFALRARGVALRVRRAGDNFVQTLKSLHGGANFASRGEWEWPVASDALDAAAVERDPEARALLGGDLGRVAPVFATDVERDIRVLTLDGKTTVEAALDSGEVRAGGRSQPLSEVELELKGGPVGPLLKFAAELARDASLRFGPDSKSERGYALLTDDLPPHPGAADLALPADIALRDAFPALLAASARDFAADLSPAARGDVEGVHRLRAAIRKMRTLFVLFAPHLEPDATARFERELRDLGRVLGGGRDWDVFITETLAAAEGDLGADAAAALRQAAQARRGRAHAAVAAAIDGPVPTALLLGLSLWTADGGWMKREKDGDARFRDLLPDLLDRLERRALKRGRRLKSLDVEALHALRKSLKKLRYACEDVSSLYASGDVHRYVGAIKKVLGNLGAINDAAVTEERVGDLAPADHPGLAEPAAALLAWNDGRRRGHERDLRRRWRRFRHADPFWS</sequence>
<dbReference type="PROSITE" id="PS51708">
    <property type="entry name" value="CHAD"/>
    <property type="match status" value="1"/>
</dbReference>
<comment type="caution">
    <text evidence="3">The sequence shown here is derived from an EMBL/GenBank/DDBJ whole genome shotgun (WGS) entry which is preliminary data.</text>
</comment>
<proteinExistence type="predicted"/>
<dbReference type="PROSITE" id="PS51707">
    <property type="entry name" value="CYTH"/>
    <property type="match status" value="1"/>
</dbReference>
<keyword evidence="4" id="KW-1185">Reference proteome</keyword>
<dbReference type="InterPro" id="IPR038186">
    <property type="entry name" value="CHAD_dom_sf"/>
</dbReference>
<dbReference type="GO" id="GO:0046872">
    <property type="term" value="F:metal ion binding"/>
    <property type="evidence" value="ECO:0007669"/>
    <property type="project" value="TreeGrafter"/>
</dbReference>
<dbReference type="RefSeq" id="WP_129222854.1">
    <property type="nucleotide sequence ID" value="NZ_QYBB01000001.1"/>
</dbReference>
<name>A0A4V1RVA7_9HYPH</name>
<dbReference type="InterPro" id="IPR039013">
    <property type="entry name" value="YgiF"/>
</dbReference>
<evidence type="ECO:0000313" key="3">
    <source>
        <dbReference type="EMBL" id="RYC33994.1"/>
    </source>
</evidence>